<dbReference type="AlphaFoldDB" id="A0A2I1PCM1"/>
<keyword evidence="4" id="KW-1185">Reference proteome</keyword>
<accession>A0A2I1PCM1</accession>
<reference evidence="3 4" key="1">
    <citation type="submission" date="2017-12" db="EMBL/GenBank/DDBJ databases">
        <title>Phylogenetic diversity of female urinary microbiome.</title>
        <authorList>
            <person name="Thomas-White K."/>
            <person name="Wolfe A.J."/>
        </authorList>
    </citation>
    <scope>NUCLEOTIDE SEQUENCE [LARGE SCALE GENOMIC DNA]</scope>
    <source>
        <strain evidence="3 4">UMB1298</strain>
    </source>
</reference>
<feature type="region of interest" description="Disordered" evidence="2">
    <location>
        <begin position="49"/>
        <end position="71"/>
    </location>
</feature>
<evidence type="ECO:0000313" key="3">
    <source>
        <dbReference type="EMBL" id="PKZ42385.1"/>
    </source>
</evidence>
<evidence type="ECO:0008006" key="5">
    <source>
        <dbReference type="Google" id="ProtNLM"/>
    </source>
</evidence>
<organism evidence="3 4">
    <name type="scientific">Kytococcus schroeteri</name>
    <dbReference type="NCBI Taxonomy" id="138300"/>
    <lineage>
        <taxon>Bacteria</taxon>
        <taxon>Bacillati</taxon>
        <taxon>Actinomycetota</taxon>
        <taxon>Actinomycetes</taxon>
        <taxon>Micrococcales</taxon>
        <taxon>Kytococcaceae</taxon>
        <taxon>Kytococcus</taxon>
    </lineage>
</organism>
<dbReference type="RefSeq" id="WP_101849120.1">
    <property type="nucleotide sequence ID" value="NZ_PKIZ01000003.1"/>
</dbReference>
<dbReference type="SUPFAM" id="SSF56059">
    <property type="entry name" value="Glutathione synthetase ATP-binding domain-like"/>
    <property type="match status" value="1"/>
</dbReference>
<sequence length="403" mass="45404">MIRRTLRDLPAIKWRDEKINEWRELARQQKAELREARAEIERLRGASAGVTGVEPGDDLDGATLTRDKPGTLPRAELSRRQVKALNDAGYPGTVGAAPGDARAYPSFVDHLYEARRRRMHLQSQGLRNHPRSAIPKKLQNLALGASHGVQPPNVLRIWTRKNEIDLSELPEEFVIKSNGGAGSRGVYPLRRVDAARDLYEVNDTTRRRITGAEVVRNLTTDRKLLGPWFAEEMLVADMGDDPLPADIKIYAFYGEVGYGFARRAPMHRGAQGWQENLQFRYFDAQCRDIPLRRDPASQTDIPFSPKLPQMVEFAKVLSKAVPLPFVRVDLYGTTRGIVMGEITLVPGGSQHVFPLEDARLGLMWEEAEMRLQIDLANNGRPFRNIAGDHPVPEILRPYLPQAD</sequence>
<dbReference type="EMBL" id="PKIZ01000003">
    <property type="protein sequence ID" value="PKZ42385.1"/>
    <property type="molecule type" value="Genomic_DNA"/>
</dbReference>
<dbReference type="Proteomes" id="UP000234206">
    <property type="component" value="Unassembled WGS sequence"/>
</dbReference>
<dbReference type="Pfam" id="PF14305">
    <property type="entry name" value="ATPgrasp_TupA"/>
    <property type="match status" value="1"/>
</dbReference>
<protein>
    <recommendedName>
        <fullName evidence="5">Alpha-L-glutamate ligase-related protein ATP-grasp domain-containing protein</fullName>
    </recommendedName>
</protein>
<evidence type="ECO:0000313" key="4">
    <source>
        <dbReference type="Proteomes" id="UP000234206"/>
    </source>
</evidence>
<evidence type="ECO:0000256" key="1">
    <source>
        <dbReference type="SAM" id="Coils"/>
    </source>
</evidence>
<evidence type="ECO:0000256" key="2">
    <source>
        <dbReference type="SAM" id="MobiDB-lite"/>
    </source>
</evidence>
<keyword evidence="1" id="KW-0175">Coiled coil</keyword>
<dbReference type="OrthoDB" id="9791827at2"/>
<comment type="caution">
    <text evidence="3">The sequence shown here is derived from an EMBL/GenBank/DDBJ whole genome shotgun (WGS) entry which is preliminary data.</text>
</comment>
<name>A0A2I1PCM1_9MICO</name>
<dbReference type="InterPro" id="IPR029465">
    <property type="entry name" value="ATPgrasp_TupA"/>
</dbReference>
<gene>
    <name evidence="3" type="ORF">CYJ76_02160</name>
</gene>
<proteinExistence type="predicted"/>
<feature type="coiled-coil region" evidence="1">
    <location>
        <begin position="19"/>
        <end position="46"/>
    </location>
</feature>